<evidence type="ECO:0000256" key="5">
    <source>
        <dbReference type="ARBA" id="ARBA00038039"/>
    </source>
</evidence>
<evidence type="ECO:0000256" key="7">
    <source>
        <dbReference type="SAM" id="MobiDB-lite"/>
    </source>
</evidence>
<feature type="transmembrane region" description="Helical" evidence="8">
    <location>
        <begin position="27"/>
        <end position="45"/>
    </location>
</feature>
<accession>A0A9P4IJN4</accession>
<dbReference type="OrthoDB" id="8048523at2759"/>
<dbReference type="GO" id="GO:0015174">
    <property type="term" value="F:basic amino acid transmembrane transporter activity"/>
    <property type="evidence" value="ECO:0007669"/>
    <property type="project" value="TreeGrafter"/>
</dbReference>
<keyword evidence="10" id="KW-1185">Reference proteome</keyword>
<evidence type="ECO:0000256" key="8">
    <source>
        <dbReference type="SAM" id="Phobius"/>
    </source>
</evidence>
<evidence type="ECO:0000256" key="3">
    <source>
        <dbReference type="ARBA" id="ARBA00022989"/>
    </source>
</evidence>
<dbReference type="GO" id="GO:0000329">
    <property type="term" value="C:fungal-type vacuole membrane"/>
    <property type="evidence" value="ECO:0007669"/>
    <property type="project" value="TreeGrafter"/>
</dbReference>
<evidence type="ECO:0000256" key="1">
    <source>
        <dbReference type="ARBA" id="ARBA00004141"/>
    </source>
</evidence>
<proteinExistence type="inferred from homology"/>
<comment type="subcellular location">
    <subcellularLocation>
        <location evidence="1">Membrane</location>
        <topology evidence="1">Multi-pass membrane protein</topology>
    </subcellularLocation>
</comment>
<evidence type="ECO:0000313" key="10">
    <source>
        <dbReference type="Proteomes" id="UP000799772"/>
    </source>
</evidence>
<evidence type="ECO:0000256" key="2">
    <source>
        <dbReference type="ARBA" id="ARBA00022692"/>
    </source>
</evidence>
<keyword evidence="4 8" id="KW-0472">Membrane</keyword>
<feature type="non-terminal residue" evidence="9">
    <location>
        <position position="391"/>
    </location>
</feature>
<dbReference type="Gene3D" id="1.20.1280.290">
    <property type="match status" value="2"/>
</dbReference>
<feature type="transmembrane region" description="Helical" evidence="8">
    <location>
        <begin position="267"/>
        <end position="284"/>
    </location>
</feature>
<comment type="catalytic activity">
    <reaction evidence="6">
        <text>L-histidine(out) + L-arginine(in) = L-histidine(in) + L-arginine(out)</text>
        <dbReference type="Rhea" id="RHEA:71063"/>
        <dbReference type="ChEBI" id="CHEBI:32682"/>
        <dbReference type="ChEBI" id="CHEBI:57595"/>
    </reaction>
</comment>
<dbReference type="AlphaFoldDB" id="A0A9P4IJN4"/>
<feature type="non-terminal residue" evidence="9">
    <location>
        <position position="1"/>
    </location>
</feature>
<dbReference type="GO" id="GO:0034488">
    <property type="term" value="P:basic amino acid transmembrane export from vacuole"/>
    <property type="evidence" value="ECO:0007669"/>
    <property type="project" value="TreeGrafter"/>
</dbReference>
<dbReference type="InterPro" id="IPR051415">
    <property type="entry name" value="LAAT-1"/>
</dbReference>
<gene>
    <name evidence="9" type="ORF">NA57DRAFT_27576</name>
</gene>
<dbReference type="PANTHER" id="PTHR16201:SF34">
    <property type="entry name" value="LYSOSOMAL AMINO ACID TRANSPORTER 1"/>
    <property type="match status" value="1"/>
</dbReference>
<feature type="transmembrane region" description="Helical" evidence="8">
    <location>
        <begin position="87"/>
        <end position="111"/>
    </location>
</feature>
<protein>
    <submittedName>
        <fullName evidence="9">PQ-loop-domain-containing protein</fullName>
    </submittedName>
</protein>
<dbReference type="EMBL" id="ML978122">
    <property type="protein sequence ID" value="KAF2102800.1"/>
    <property type="molecule type" value="Genomic_DNA"/>
</dbReference>
<reference evidence="9" key="1">
    <citation type="journal article" date="2020" name="Stud. Mycol.">
        <title>101 Dothideomycetes genomes: a test case for predicting lifestyles and emergence of pathogens.</title>
        <authorList>
            <person name="Haridas S."/>
            <person name="Albert R."/>
            <person name="Binder M."/>
            <person name="Bloem J."/>
            <person name="Labutti K."/>
            <person name="Salamov A."/>
            <person name="Andreopoulos B."/>
            <person name="Baker S."/>
            <person name="Barry K."/>
            <person name="Bills G."/>
            <person name="Bluhm B."/>
            <person name="Cannon C."/>
            <person name="Castanera R."/>
            <person name="Culley D."/>
            <person name="Daum C."/>
            <person name="Ezra D."/>
            <person name="Gonzalez J."/>
            <person name="Henrissat B."/>
            <person name="Kuo A."/>
            <person name="Liang C."/>
            <person name="Lipzen A."/>
            <person name="Lutzoni F."/>
            <person name="Magnuson J."/>
            <person name="Mondo S."/>
            <person name="Nolan M."/>
            <person name="Ohm R."/>
            <person name="Pangilinan J."/>
            <person name="Park H.-J."/>
            <person name="Ramirez L."/>
            <person name="Alfaro M."/>
            <person name="Sun H."/>
            <person name="Tritt A."/>
            <person name="Yoshinaga Y."/>
            <person name="Zwiers L.-H."/>
            <person name="Turgeon B."/>
            <person name="Goodwin S."/>
            <person name="Spatafora J."/>
            <person name="Crous P."/>
            <person name="Grigoriev I."/>
        </authorList>
    </citation>
    <scope>NUCLEOTIDE SEQUENCE</scope>
    <source>
        <strain evidence="9">CBS 133067</strain>
    </source>
</reference>
<feature type="compositionally biased region" description="Polar residues" evidence="7">
    <location>
        <begin position="167"/>
        <end position="178"/>
    </location>
</feature>
<comment type="caution">
    <text evidence="9">The sequence shown here is derived from an EMBL/GenBank/DDBJ whole genome shotgun (WGS) entry which is preliminary data.</text>
</comment>
<evidence type="ECO:0000313" key="9">
    <source>
        <dbReference type="EMBL" id="KAF2102800.1"/>
    </source>
</evidence>
<dbReference type="Proteomes" id="UP000799772">
    <property type="component" value="Unassembled WGS sequence"/>
</dbReference>
<sequence>LPDHCTPTNHFLTQFSRTFHTCVPTPLAFISTLLGCLSIASWLFAQMPQIYKNWRLHSTSGLSIFFLVEWLLGDASNLLGCIFTEQATWQVVLACYYCFVDIMLVAQWLWYERLRHGRPPPIQRTPSKPIQSTSMGMFRMPRFSFSPSSFRRNGDDDNGDTSPPADTPNNRTITRLGPATNSAGLGVSPRTVLYISMVLAVLSHTTAASPMRESRAPIVVLVVSESPIQIAGRLLSWISTFAYLISRLPQLYKNFRRKSTSGLSPHLFVAAFFGNLFYSTSILTNPSAWSNFPPYGGHGWAGPEGSDQATWVSKAVPFWLGAAGVLIMDAAIGVQFLVYGDGGVSAKPEIVVEEFVEPQPGEGDGMERSTQSIVIKRPWRRVNGWMRGWVP</sequence>
<name>A0A9P4IJN4_9PEZI</name>
<dbReference type="FunFam" id="1.20.1280.290:FF:000009">
    <property type="entry name" value="PQ loop repeat family protein"/>
    <property type="match status" value="1"/>
</dbReference>
<comment type="similarity">
    <text evidence="5">Belongs to the laat-1 family.</text>
</comment>
<feature type="transmembrane region" description="Helical" evidence="8">
    <location>
        <begin position="54"/>
        <end position="72"/>
    </location>
</feature>
<evidence type="ECO:0000256" key="6">
    <source>
        <dbReference type="ARBA" id="ARBA00050768"/>
    </source>
</evidence>
<dbReference type="SMART" id="SM00679">
    <property type="entry name" value="CTNS"/>
    <property type="match status" value="2"/>
</dbReference>
<keyword evidence="2 8" id="KW-0812">Transmembrane</keyword>
<dbReference type="InterPro" id="IPR006603">
    <property type="entry name" value="PQ-loop_rpt"/>
</dbReference>
<evidence type="ECO:0000256" key="4">
    <source>
        <dbReference type="ARBA" id="ARBA00023136"/>
    </source>
</evidence>
<feature type="region of interest" description="Disordered" evidence="7">
    <location>
        <begin position="147"/>
        <end position="178"/>
    </location>
</feature>
<organism evidence="9 10">
    <name type="scientific">Rhizodiscina lignyota</name>
    <dbReference type="NCBI Taxonomy" id="1504668"/>
    <lineage>
        <taxon>Eukaryota</taxon>
        <taxon>Fungi</taxon>
        <taxon>Dikarya</taxon>
        <taxon>Ascomycota</taxon>
        <taxon>Pezizomycotina</taxon>
        <taxon>Dothideomycetes</taxon>
        <taxon>Pleosporomycetidae</taxon>
        <taxon>Aulographales</taxon>
        <taxon>Rhizodiscinaceae</taxon>
        <taxon>Rhizodiscina</taxon>
    </lineage>
</organism>
<feature type="transmembrane region" description="Helical" evidence="8">
    <location>
        <begin position="318"/>
        <end position="339"/>
    </location>
</feature>
<dbReference type="PANTHER" id="PTHR16201">
    <property type="entry name" value="SEVEN TRANSMEMBRANE PROTEIN 1-RELATED"/>
    <property type="match status" value="1"/>
</dbReference>
<keyword evidence="3 8" id="KW-1133">Transmembrane helix</keyword>
<dbReference type="Pfam" id="PF04193">
    <property type="entry name" value="PQ-loop"/>
    <property type="match status" value="2"/>
</dbReference>